<evidence type="ECO:0000313" key="1">
    <source>
        <dbReference type="Ensembl" id="ENSBMSP00010001533.1"/>
    </source>
</evidence>
<proteinExistence type="predicted"/>
<reference evidence="1" key="1">
    <citation type="submission" date="2023-09" db="UniProtKB">
        <authorList>
            <consortium name="Ensembl"/>
        </authorList>
    </citation>
    <scope>IDENTIFICATION</scope>
</reference>
<accession>A0A8C0C954</accession>
<organism evidence="1">
    <name type="scientific">Balaenoptera musculus</name>
    <name type="common">Blue whale</name>
    <dbReference type="NCBI Taxonomy" id="9771"/>
    <lineage>
        <taxon>Eukaryota</taxon>
        <taxon>Metazoa</taxon>
        <taxon>Chordata</taxon>
        <taxon>Craniata</taxon>
        <taxon>Vertebrata</taxon>
        <taxon>Euteleostomi</taxon>
        <taxon>Mammalia</taxon>
        <taxon>Eutheria</taxon>
        <taxon>Laurasiatheria</taxon>
        <taxon>Artiodactyla</taxon>
        <taxon>Whippomorpha</taxon>
        <taxon>Cetacea</taxon>
        <taxon>Mysticeti</taxon>
        <taxon>Balaenopteridae</taxon>
        <taxon>Balaenoptera</taxon>
    </lineage>
</organism>
<dbReference type="InterPro" id="IPR013083">
    <property type="entry name" value="Znf_RING/FYVE/PHD"/>
</dbReference>
<name>A0A8C0C954_BALMU</name>
<dbReference type="InterPro" id="IPR011011">
    <property type="entry name" value="Znf_FYVE_PHD"/>
</dbReference>
<protein>
    <submittedName>
        <fullName evidence="1">Uncharacterized protein</fullName>
    </submittedName>
</protein>
<dbReference type="SUPFAM" id="SSF57903">
    <property type="entry name" value="FYVE/PHD zinc finger"/>
    <property type="match status" value="1"/>
</dbReference>
<dbReference type="Ensembl" id="ENSBMST00010001706.1">
    <property type="protein sequence ID" value="ENSBMSP00010001533.1"/>
    <property type="gene ID" value="ENSBMSG00010001178.1"/>
</dbReference>
<dbReference type="Gene3D" id="3.30.40.10">
    <property type="entry name" value="Zinc/RING finger domain, C3HC4 (zinc finger)"/>
    <property type="match status" value="1"/>
</dbReference>
<dbReference type="AlphaFoldDB" id="A0A8C0C954"/>
<sequence length="92" mass="9833">GASEESRRKPKKLVLSCTQTQSFGIQVGVEEPQWVPDQECLKCAQCNSKFNLIPRKYHLVENLPANAGDMGSSPGLGGSTCRGAAGPMSHNC</sequence>